<reference evidence="2" key="1">
    <citation type="submission" date="2022-08" db="EMBL/GenBank/DDBJ databases">
        <authorList>
            <person name="Zhang D."/>
        </authorList>
    </citation>
    <scope>NUCLEOTIDE SEQUENCE</scope>
    <source>
        <strain evidence="2">XJ19-11</strain>
    </source>
</reference>
<sequence length="124" mass="14328">MLKSSLHIFLSLIIVLNGMMYSVIQAEFFMNRKEITALFCINQDRPELKCNGKCELGRRLDQAQDQEDNQQDFAFEGLLLIYGMPVTAFNIIPFWTSIDPVFGDLDENKNMLPNAYDFFHPPQS</sequence>
<keyword evidence="1" id="KW-1133">Transmembrane helix</keyword>
<dbReference type="RefSeq" id="WP_258421772.1">
    <property type="nucleotide sequence ID" value="NZ_JANSUY010000001.1"/>
</dbReference>
<proteinExistence type="predicted"/>
<gene>
    <name evidence="2" type="ORF">NU887_02470</name>
</gene>
<evidence type="ECO:0000313" key="2">
    <source>
        <dbReference type="EMBL" id="MCR9013880.1"/>
    </source>
</evidence>
<evidence type="ECO:0000313" key="3">
    <source>
        <dbReference type="Proteomes" id="UP001142175"/>
    </source>
</evidence>
<keyword evidence="1" id="KW-0472">Membrane</keyword>
<comment type="caution">
    <text evidence="2">The sequence shown here is derived from an EMBL/GenBank/DDBJ whole genome shotgun (WGS) entry which is preliminary data.</text>
</comment>
<dbReference type="AlphaFoldDB" id="A0A9X2T0G9"/>
<keyword evidence="3" id="KW-1185">Reference proteome</keyword>
<organism evidence="2 3">
    <name type="scientific">Aquiflexum gelatinilyticum</name>
    <dbReference type="NCBI Taxonomy" id="2961943"/>
    <lineage>
        <taxon>Bacteria</taxon>
        <taxon>Pseudomonadati</taxon>
        <taxon>Bacteroidota</taxon>
        <taxon>Cytophagia</taxon>
        <taxon>Cytophagales</taxon>
        <taxon>Cyclobacteriaceae</taxon>
        <taxon>Aquiflexum</taxon>
    </lineage>
</organism>
<protein>
    <submittedName>
        <fullName evidence="2">Uncharacterized protein</fullName>
    </submittedName>
</protein>
<name>A0A9X2T0G9_9BACT</name>
<dbReference type="EMBL" id="JANSUY010000001">
    <property type="protein sequence ID" value="MCR9013880.1"/>
    <property type="molecule type" value="Genomic_DNA"/>
</dbReference>
<keyword evidence="1" id="KW-0812">Transmembrane</keyword>
<accession>A0A9X2T0G9</accession>
<evidence type="ECO:0000256" key="1">
    <source>
        <dbReference type="SAM" id="Phobius"/>
    </source>
</evidence>
<feature type="transmembrane region" description="Helical" evidence="1">
    <location>
        <begin position="6"/>
        <end position="24"/>
    </location>
</feature>
<dbReference type="Proteomes" id="UP001142175">
    <property type="component" value="Unassembled WGS sequence"/>
</dbReference>